<dbReference type="Proteomes" id="UP000094761">
    <property type="component" value="Unassembled WGS sequence"/>
</dbReference>
<dbReference type="EMBL" id="LUAX01000001">
    <property type="protein sequence ID" value="OAM99908.1"/>
    <property type="molecule type" value="Genomic_DNA"/>
</dbReference>
<dbReference type="InterPro" id="IPR011008">
    <property type="entry name" value="Dimeric_a/b-barrel"/>
</dbReference>
<keyword evidence="7" id="KW-1185">Reference proteome</keyword>
<reference evidence="3 5" key="1">
    <citation type="submission" date="2016-03" db="EMBL/GenBank/DDBJ databases">
        <title>Draft genome sequence of the Vibrio tubiashii subs. europaeus.</title>
        <authorList>
            <person name="Spinard E."/>
            <person name="Dubert J."/>
            <person name="Nelson D.R."/>
            <person name="Barja J.L."/>
        </authorList>
    </citation>
    <scope>NUCLEOTIDE SEQUENCE [LARGE SCALE GENOMIC DNA]</scope>
    <source>
        <strain evidence="5">PP-638</strain>
        <strain evidence="3">PP2-638</strain>
    </source>
</reference>
<dbReference type="GeneID" id="23444097"/>
<dbReference type="PANTHER" id="PTHR33336:SF3">
    <property type="entry name" value="ABM DOMAIN-CONTAINING PROTEIN"/>
    <property type="match status" value="1"/>
</dbReference>
<dbReference type="Proteomes" id="UP000501443">
    <property type="component" value="Chromosome 1"/>
</dbReference>
<evidence type="ECO:0000259" key="1">
    <source>
        <dbReference type="PROSITE" id="PS51725"/>
    </source>
</evidence>
<dbReference type="GeneID" id="78074440"/>
<dbReference type="Pfam" id="PF03992">
    <property type="entry name" value="ABM"/>
    <property type="match status" value="1"/>
</dbReference>
<organism evidence="3 5">
    <name type="scientific">Vibrio europaeus</name>
    <dbReference type="NCBI Taxonomy" id="300876"/>
    <lineage>
        <taxon>Bacteria</taxon>
        <taxon>Pseudomonadati</taxon>
        <taxon>Pseudomonadota</taxon>
        <taxon>Gammaproteobacteria</taxon>
        <taxon>Vibrionales</taxon>
        <taxon>Vibrionaceae</taxon>
        <taxon>Vibrio</taxon>
        <taxon>Vibrio oreintalis group</taxon>
    </lineage>
</organism>
<dbReference type="EMBL" id="CP053541">
    <property type="protein sequence ID" value="QJY35705.1"/>
    <property type="molecule type" value="Genomic_DNA"/>
</dbReference>
<dbReference type="RefSeq" id="WP_004748673.1">
    <property type="nucleotide sequence ID" value="NZ_CP053541.1"/>
</dbReference>
<dbReference type="InterPro" id="IPR050744">
    <property type="entry name" value="AI-2_Isomerase_LsrG"/>
</dbReference>
<dbReference type="AlphaFoldDB" id="A0A178JEJ1"/>
<reference evidence="2" key="3">
    <citation type="submission" date="2022-11" db="EMBL/GenBank/DDBJ databases">
        <title>Role of the vibriolysin VemA secreted by the emergent pathogen Vibrio europaeus in the colonization of Manila clam mucus.</title>
        <authorList>
            <person name="Martinez C."/>
            <person name="Rodriguez S."/>
            <person name="Vences A."/>
            <person name="Barja J.L."/>
            <person name="Toranzo A.E."/>
            <person name="Dubert J."/>
        </authorList>
    </citation>
    <scope>NUCLEOTIDE SEQUENCE</scope>
    <source>
        <strain evidence="2">3454</strain>
    </source>
</reference>
<dbReference type="SUPFAM" id="SSF54909">
    <property type="entry name" value="Dimeric alpha+beta barrel"/>
    <property type="match status" value="1"/>
</dbReference>
<proteinExistence type="predicted"/>
<protein>
    <submittedName>
        <fullName evidence="3">Antibiotic biosynthesis monooxygenase</fullName>
    </submittedName>
</protein>
<dbReference type="GO" id="GO:0004497">
    <property type="term" value="F:monooxygenase activity"/>
    <property type="evidence" value="ECO:0007669"/>
    <property type="project" value="UniProtKB-KW"/>
</dbReference>
<dbReference type="PANTHER" id="PTHR33336">
    <property type="entry name" value="QUINOL MONOOXYGENASE YGIN-RELATED"/>
    <property type="match status" value="1"/>
</dbReference>
<dbReference type="Gene3D" id="3.30.70.100">
    <property type="match status" value="1"/>
</dbReference>
<name>A0A178JEJ1_9VIBR</name>
<keyword evidence="3" id="KW-0503">Monooxygenase</keyword>
<evidence type="ECO:0000313" key="6">
    <source>
        <dbReference type="Proteomes" id="UP000501443"/>
    </source>
</evidence>
<dbReference type="PROSITE" id="PS51725">
    <property type="entry name" value="ABM"/>
    <property type="match status" value="1"/>
</dbReference>
<evidence type="ECO:0000313" key="2">
    <source>
        <dbReference type="EMBL" id="MDC5742873.1"/>
    </source>
</evidence>
<evidence type="ECO:0000313" key="5">
    <source>
        <dbReference type="Proteomes" id="UP000094761"/>
    </source>
</evidence>
<keyword evidence="3" id="KW-0560">Oxidoreductase</keyword>
<dbReference type="Proteomes" id="UP001150001">
    <property type="component" value="Unassembled WGS sequence"/>
</dbReference>
<evidence type="ECO:0000313" key="7">
    <source>
        <dbReference type="Proteomes" id="UP001150001"/>
    </source>
</evidence>
<dbReference type="InterPro" id="IPR007138">
    <property type="entry name" value="ABM_dom"/>
</dbReference>
<gene>
    <name evidence="3" type="ORF">AZ468_01960</name>
    <name evidence="4" type="ORF">HOO69_03395</name>
    <name evidence="2" type="ORF">OPW20_22715</name>
</gene>
<evidence type="ECO:0000313" key="4">
    <source>
        <dbReference type="EMBL" id="QJY35705.1"/>
    </source>
</evidence>
<feature type="domain" description="ABM" evidence="1">
    <location>
        <begin position="2"/>
        <end position="90"/>
    </location>
</feature>
<dbReference type="OrthoDB" id="9812192at2"/>
<dbReference type="EMBL" id="JAPFIT010000031">
    <property type="protein sequence ID" value="MDC5742873.1"/>
    <property type="molecule type" value="Genomic_DNA"/>
</dbReference>
<evidence type="ECO:0000313" key="3">
    <source>
        <dbReference type="EMBL" id="OAM99908.1"/>
    </source>
</evidence>
<reference evidence="4 6" key="2">
    <citation type="submission" date="2020-05" db="EMBL/GenBank/DDBJ databases">
        <title>First description outside Europe of the emergent pathogen for shellfish aquaculture Vibrio europaeus.</title>
        <authorList>
            <person name="Dubert J."/>
            <person name="Rojas R."/>
        </authorList>
    </citation>
    <scope>NUCLEOTIDE SEQUENCE [LARGE SCALE GENOMIC DNA]</scope>
    <source>
        <strain evidence="4 6">NPI-1</strain>
    </source>
</reference>
<accession>A0A178JEJ1</accession>
<sequence length="97" mass="10944">MINLTAKFHATAGQEASLEKLLVAMIAPTRSEPGCIKYTLLRDKANPSVFLFQEQFASQADFDFHCEQPYFKQLLEDLTGLLTTEPEIHFYSELSAS</sequence>